<organism evidence="1 2">
    <name type="scientific">Sulfidibacter corallicola</name>
    <dbReference type="NCBI Taxonomy" id="2818388"/>
    <lineage>
        <taxon>Bacteria</taxon>
        <taxon>Pseudomonadati</taxon>
        <taxon>Acidobacteriota</taxon>
        <taxon>Holophagae</taxon>
        <taxon>Acanthopleuribacterales</taxon>
        <taxon>Acanthopleuribacteraceae</taxon>
        <taxon>Sulfidibacter</taxon>
    </lineage>
</organism>
<evidence type="ECO:0000313" key="2">
    <source>
        <dbReference type="Proteomes" id="UP000663929"/>
    </source>
</evidence>
<sequence length="564" mass="61004">MTWNLFENYDMVFLTVSGPNFFEAEYTFERGELPSINLYDERGNLLEDGVYSYQLTAYRLNSSRVFDILARVRQSGDPEEMRLALRTFGDPSSVEVQSGTFAIADRVPFSPYDNETTDQDQLSRANVVPTDQVIQGSECVGLDCVNGESFGFDTLRLKENNLRIHFQDTSNSASFPSVDWRILANETTNGGANLFAIENADAGTRIMTLRSGAGNNAIYVDDAGDVGLNTSNPIVELHVADGDTPTLRLEQTGASGFTPQAWDVASNETNFFIRDVTNGSELPFRIRPGADDSAIDIQANNQIGFGTSSPNAYLHARTTAATNSMLRLESTGFPQVIFDSNDTTNPITWTTGMNASDQSFIFATGDPASQTIFTITKDGDATLLDDLTIDSLIATNTVFANNVSSPLATISTTLTAQTINVTTVTATGTVTADNFVDSSPRGTPRLVETNFLLDQIENMNFYTYSSENGVAFAPNAAEFNSLFGSPTANESKGGISLLNLASSAMAGVKELAEQNNVLTQQLTARDKEIASLQDHAADLEKRLAAIEALLSENGTVKKSTVKAE</sequence>
<evidence type="ECO:0008006" key="3">
    <source>
        <dbReference type="Google" id="ProtNLM"/>
    </source>
</evidence>
<dbReference type="Proteomes" id="UP000663929">
    <property type="component" value="Chromosome"/>
</dbReference>
<dbReference type="AlphaFoldDB" id="A0A8A4TIY6"/>
<keyword evidence="2" id="KW-1185">Reference proteome</keyword>
<gene>
    <name evidence="1" type="ORF">J3U87_30255</name>
</gene>
<proteinExistence type="predicted"/>
<dbReference type="KEGG" id="scor:J3U87_30255"/>
<evidence type="ECO:0000313" key="1">
    <source>
        <dbReference type="EMBL" id="QTD49886.1"/>
    </source>
</evidence>
<name>A0A8A4TIY6_SULCO</name>
<dbReference type="RefSeq" id="WP_237379518.1">
    <property type="nucleotide sequence ID" value="NZ_CP071793.1"/>
</dbReference>
<accession>A0A8A4TIY6</accession>
<dbReference type="EMBL" id="CP071793">
    <property type="protein sequence ID" value="QTD49886.1"/>
    <property type="molecule type" value="Genomic_DNA"/>
</dbReference>
<protein>
    <recommendedName>
        <fullName evidence="3">Peptidase S74 domain-containing protein</fullName>
    </recommendedName>
</protein>
<reference evidence="1" key="1">
    <citation type="submission" date="2021-03" db="EMBL/GenBank/DDBJ databases">
        <title>Acanthopleuribacteraceae sp. M133.</title>
        <authorList>
            <person name="Wang G."/>
        </authorList>
    </citation>
    <scope>NUCLEOTIDE SEQUENCE</scope>
    <source>
        <strain evidence="1">M133</strain>
    </source>
</reference>